<reference evidence="8 9" key="1">
    <citation type="submission" date="2010-11" db="EMBL/GenBank/DDBJ databases">
        <authorList>
            <person name="Durkin A.S."/>
            <person name="Madupu R."/>
            <person name="Torralba M."/>
            <person name="Gillis M."/>
            <person name="Methe B."/>
            <person name="Sutton G."/>
            <person name="Nelson K.E."/>
        </authorList>
    </citation>
    <scope>NUCLEOTIDE SEQUENCE [LARGE SCALE GENOMIC DNA]</scope>
    <source>
        <strain evidence="8 9">UPII 345-E</strain>
    </source>
</reference>
<dbReference type="Proteomes" id="UP000004594">
    <property type="component" value="Unassembled WGS sequence"/>
</dbReference>
<dbReference type="AlphaFoldDB" id="E4LA34"/>
<evidence type="ECO:0000256" key="5">
    <source>
        <dbReference type="ARBA" id="ARBA00022801"/>
    </source>
</evidence>
<evidence type="ECO:0000256" key="6">
    <source>
        <dbReference type="ARBA" id="ARBA00022884"/>
    </source>
</evidence>
<keyword evidence="2" id="KW-1277">Toxin-antitoxin system</keyword>
<dbReference type="SUPFAM" id="SSF54786">
    <property type="entry name" value="YcfA/nrd intein domain"/>
    <property type="match status" value="1"/>
</dbReference>
<evidence type="ECO:0000256" key="7">
    <source>
        <dbReference type="ARBA" id="ARBA00023016"/>
    </source>
</evidence>
<evidence type="ECO:0000313" key="8">
    <source>
        <dbReference type="EMBL" id="EFR42335.1"/>
    </source>
</evidence>
<keyword evidence="7" id="KW-0346">Stress response</keyword>
<accession>E4LA34</accession>
<dbReference type="InterPro" id="IPR012933">
    <property type="entry name" value="HicA_mRNA_interferase"/>
</dbReference>
<dbReference type="OrthoDB" id="121656at2"/>
<evidence type="ECO:0000256" key="3">
    <source>
        <dbReference type="ARBA" id="ARBA00022722"/>
    </source>
</evidence>
<name>E4LA34_9FIRM</name>
<keyword evidence="5" id="KW-0378">Hydrolase</keyword>
<dbReference type="InterPro" id="IPR038570">
    <property type="entry name" value="HicA_sf"/>
</dbReference>
<keyword evidence="4" id="KW-0255">Endonuclease</keyword>
<dbReference type="Gene3D" id="3.30.920.30">
    <property type="entry name" value="Hypothetical protein"/>
    <property type="match status" value="1"/>
</dbReference>
<dbReference type="GO" id="GO:0003729">
    <property type="term" value="F:mRNA binding"/>
    <property type="evidence" value="ECO:0007669"/>
    <property type="project" value="InterPro"/>
</dbReference>
<dbReference type="EMBL" id="AENT01000027">
    <property type="protein sequence ID" value="EFR42335.1"/>
    <property type="molecule type" value="Genomic_DNA"/>
</dbReference>
<protein>
    <submittedName>
        <fullName evidence="8">YcfA-like protein</fullName>
    </submittedName>
</protein>
<keyword evidence="3" id="KW-0540">Nuclease</keyword>
<evidence type="ECO:0000256" key="2">
    <source>
        <dbReference type="ARBA" id="ARBA00022649"/>
    </source>
</evidence>
<dbReference type="GO" id="GO:0004519">
    <property type="term" value="F:endonuclease activity"/>
    <property type="evidence" value="ECO:0007669"/>
    <property type="project" value="UniProtKB-KW"/>
</dbReference>
<proteinExistence type="inferred from homology"/>
<dbReference type="RefSeq" id="WP_007555093.1">
    <property type="nucleotide sequence ID" value="NZ_AENT01000027.1"/>
</dbReference>
<comment type="caution">
    <text evidence="8">The sequence shown here is derived from an EMBL/GenBank/DDBJ whole genome shotgun (WGS) entry which is preliminary data.</text>
</comment>
<sequence>MTGKEIYKKLIRLGWVEVSSKGGHRKLRKNGVMLIVPYHTTELARKTEHSIKKIANLK</sequence>
<evidence type="ECO:0000313" key="9">
    <source>
        <dbReference type="Proteomes" id="UP000004594"/>
    </source>
</evidence>
<organism evidence="8 9">
    <name type="scientific">Dialister micraerophilus UPII 345-E</name>
    <dbReference type="NCBI Taxonomy" id="910314"/>
    <lineage>
        <taxon>Bacteria</taxon>
        <taxon>Bacillati</taxon>
        <taxon>Bacillota</taxon>
        <taxon>Negativicutes</taxon>
        <taxon>Veillonellales</taxon>
        <taxon>Veillonellaceae</taxon>
        <taxon>Dialister</taxon>
    </lineage>
</organism>
<keyword evidence="6" id="KW-0694">RNA-binding</keyword>
<comment type="similarity">
    <text evidence="1">Belongs to the HicA mRNA interferase family.</text>
</comment>
<dbReference type="Pfam" id="PF07927">
    <property type="entry name" value="HicA_toxin"/>
    <property type="match status" value="1"/>
</dbReference>
<gene>
    <name evidence="8" type="ORF">HMPREF9220_0601</name>
</gene>
<evidence type="ECO:0000256" key="1">
    <source>
        <dbReference type="ARBA" id="ARBA00006620"/>
    </source>
</evidence>
<dbReference type="GO" id="GO:0016787">
    <property type="term" value="F:hydrolase activity"/>
    <property type="evidence" value="ECO:0007669"/>
    <property type="project" value="UniProtKB-KW"/>
</dbReference>
<evidence type="ECO:0000256" key="4">
    <source>
        <dbReference type="ARBA" id="ARBA00022759"/>
    </source>
</evidence>